<evidence type="ECO:0000256" key="1">
    <source>
        <dbReference type="ARBA" id="ARBA00022553"/>
    </source>
</evidence>
<dbReference type="PANTHER" id="PTHR44591:SF19">
    <property type="entry name" value="TWO-COMPONENT RESPONSE REGULATOR-RELATED"/>
    <property type="match status" value="1"/>
</dbReference>
<dbReference type="InterPro" id="IPR001789">
    <property type="entry name" value="Sig_transdc_resp-reg_receiver"/>
</dbReference>
<evidence type="ECO:0000313" key="5">
    <source>
        <dbReference type="Proteomes" id="UP000076167"/>
    </source>
</evidence>
<dbReference type="SMART" id="SM00448">
    <property type="entry name" value="REC"/>
    <property type="match status" value="1"/>
</dbReference>
<keyword evidence="1 2" id="KW-0597">Phosphoprotein</keyword>
<protein>
    <submittedName>
        <fullName evidence="4">Metal-dependent hydrolase</fullName>
    </submittedName>
</protein>
<feature type="domain" description="Response regulatory" evidence="3">
    <location>
        <begin position="6"/>
        <end position="121"/>
    </location>
</feature>
<dbReference type="Proteomes" id="UP000076167">
    <property type="component" value="Unassembled WGS sequence"/>
</dbReference>
<dbReference type="InterPro" id="IPR013976">
    <property type="entry name" value="HDOD"/>
</dbReference>
<reference evidence="4 5" key="1">
    <citation type="submission" date="2015-12" db="EMBL/GenBank/DDBJ databases">
        <title>Genome sequence of Thalassospira xiamenensis MCCC 1A03005.</title>
        <authorList>
            <person name="Lu L."/>
            <person name="Lai Q."/>
            <person name="Shao Z."/>
            <person name="Qian P."/>
        </authorList>
    </citation>
    <scope>NUCLEOTIDE SEQUENCE [LARGE SCALE GENOMIC DNA]</scope>
    <source>
        <strain evidence="4 5">MCCC 1A03005</strain>
    </source>
</reference>
<keyword evidence="5" id="KW-1185">Reference proteome</keyword>
<evidence type="ECO:0000313" key="4">
    <source>
        <dbReference type="EMBL" id="KZD01839.1"/>
    </source>
</evidence>
<dbReference type="EMBL" id="LPXL01000034">
    <property type="protein sequence ID" value="KZD01839.1"/>
    <property type="molecule type" value="Genomic_DNA"/>
</dbReference>
<evidence type="ECO:0000256" key="2">
    <source>
        <dbReference type="PROSITE-ProRule" id="PRU00169"/>
    </source>
</evidence>
<dbReference type="SUPFAM" id="SSF52172">
    <property type="entry name" value="CheY-like"/>
    <property type="match status" value="1"/>
</dbReference>
<dbReference type="GO" id="GO:0016787">
    <property type="term" value="F:hydrolase activity"/>
    <property type="evidence" value="ECO:0007669"/>
    <property type="project" value="UniProtKB-KW"/>
</dbReference>
<accession>A0ABR5Y0U5</accession>
<proteinExistence type="predicted"/>
<dbReference type="Gene3D" id="1.10.3210.10">
    <property type="entry name" value="Hypothetical protein af1432"/>
    <property type="match status" value="1"/>
</dbReference>
<keyword evidence="4" id="KW-0378">Hydrolase</keyword>
<dbReference type="PROSITE" id="PS50110">
    <property type="entry name" value="RESPONSE_REGULATORY"/>
    <property type="match status" value="1"/>
</dbReference>
<dbReference type="PANTHER" id="PTHR44591">
    <property type="entry name" value="STRESS RESPONSE REGULATOR PROTEIN 1"/>
    <property type="match status" value="1"/>
</dbReference>
<dbReference type="InterPro" id="IPR011006">
    <property type="entry name" value="CheY-like_superfamily"/>
</dbReference>
<name>A0ABR5Y0U5_9PROT</name>
<dbReference type="Gene3D" id="3.40.50.2300">
    <property type="match status" value="1"/>
</dbReference>
<dbReference type="SUPFAM" id="SSF109604">
    <property type="entry name" value="HD-domain/PDEase-like"/>
    <property type="match status" value="1"/>
</dbReference>
<gene>
    <name evidence="4" type="ORF">AUP40_03090</name>
</gene>
<dbReference type="Pfam" id="PF00072">
    <property type="entry name" value="Response_reg"/>
    <property type="match status" value="1"/>
</dbReference>
<feature type="modified residue" description="4-aspartylphosphate" evidence="2">
    <location>
        <position position="57"/>
    </location>
</feature>
<organism evidence="4 5">
    <name type="scientific">Thalassospira xiamenensis</name>
    <dbReference type="NCBI Taxonomy" id="220697"/>
    <lineage>
        <taxon>Bacteria</taxon>
        <taxon>Pseudomonadati</taxon>
        <taxon>Pseudomonadota</taxon>
        <taxon>Alphaproteobacteria</taxon>
        <taxon>Rhodospirillales</taxon>
        <taxon>Thalassospiraceae</taxon>
        <taxon>Thalassospira</taxon>
    </lineage>
</organism>
<evidence type="ECO:0000259" key="3">
    <source>
        <dbReference type="PROSITE" id="PS50110"/>
    </source>
</evidence>
<dbReference type="CDD" id="cd17569">
    <property type="entry name" value="REC_HupR-like"/>
    <property type="match status" value="1"/>
</dbReference>
<sequence length="404" mass="45409">MPESASIIFVDDDPHVLSGLRRRIVSKRPNWKLRFCTSGAEALVNLDQHSADVIVSDMRMPEMDGAELLRSVARKYPDTARILLSGYADEQAIQTGLAATHHFLMKPCSDQEVIHAIERGLILRNYLRDPQLINILYRMPAELVWPPVFYRLHAILQYKGPHSQNELQEFSFENPGFIMLVCEMARREKLILPTEGPDLVTLIDLFGLETIKALCVIWTLHGQQTRFDPDNIDQPIDRCLILGNMAAGIAKLEGMPSETIDLIRAAALLCHIGLNVMEHVIPDQVALSRKQADDDQCDIISTEIGEIGVSHPAVSACLAALWGFKHEIVENIAFHHRPEAAPTRDSLSLLIVYAAQHFARKFGNDRHIRAAKYDRASGFIAHCDAQQKWANWERHCAPLGDNQA</sequence>
<dbReference type="RefSeq" id="WP_063092341.1">
    <property type="nucleotide sequence ID" value="NZ_DFMA01000005.1"/>
</dbReference>
<comment type="caution">
    <text evidence="4">The sequence shown here is derived from an EMBL/GenBank/DDBJ whole genome shotgun (WGS) entry which is preliminary data.</text>
</comment>
<dbReference type="Pfam" id="PF08668">
    <property type="entry name" value="HDOD"/>
    <property type="match status" value="1"/>
</dbReference>
<dbReference type="InterPro" id="IPR050595">
    <property type="entry name" value="Bact_response_regulator"/>
</dbReference>